<dbReference type="Pfam" id="PF04014">
    <property type="entry name" value="MazE_antitoxin"/>
    <property type="match status" value="1"/>
</dbReference>
<dbReference type="InterPro" id="IPR037914">
    <property type="entry name" value="SpoVT-AbrB_sf"/>
</dbReference>
<dbReference type="SMART" id="SM00966">
    <property type="entry name" value="SpoVT_AbrB"/>
    <property type="match status" value="2"/>
</dbReference>
<sequence length="137" mass="15634">MKATGIVRRLDDLGRIVIPKELRKKLNFVERQTQVDISKEGEYIILSSKEKGGLSRVLDELGRVVIPIELRRTLNLEDRDSLEIFTEEEEIYLKKYSVGCMQCGEVNGVITTGKVSLCRKCLKKMVAYVKSNTKILD</sequence>
<keyword evidence="1" id="KW-0238">DNA-binding</keyword>
<dbReference type="PANTHER" id="PTHR36432">
    <property type="match status" value="1"/>
</dbReference>
<dbReference type="GO" id="GO:0003677">
    <property type="term" value="F:DNA binding"/>
    <property type="evidence" value="ECO:0007669"/>
    <property type="project" value="UniProtKB-UniRule"/>
</dbReference>
<dbReference type="STRING" id="1121316.SAMN02745207_00476"/>
<evidence type="ECO:0000313" key="3">
    <source>
        <dbReference type="EMBL" id="SHH24468.1"/>
    </source>
</evidence>
<dbReference type="Gene3D" id="2.10.260.10">
    <property type="match status" value="2"/>
</dbReference>
<name>A0A1M5RE44_9CLOT</name>
<dbReference type="RefSeq" id="WP_143160456.1">
    <property type="nucleotide sequence ID" value="NZ_FQXM01000003.1"/>
</dbReference>
<dbReference type="PANTHER" id="PTHR36432:SF4">
    <property type="entry name" value="TRANSITION STATE REGULATOR ABH-RELATED"/>
    <property type="match status" value="1"/>
</dbReference>
<feature type="domain" description="SpoVT-AbrB" evidence="2">
    <location>
        <begin position="5"/>
        <end position="51"/>
    </location>
</feature>
<dbReference type="PROSITE" id="PS51740">
    <property type="entry name" value="SPOVT_ABRB"/>
    <property type="match status" value="1"/>
</dbReference>
<dbReference type="EMBL" id="FQXM01000003">
    <property type="protein sequence ID" value="SHH24468.1"/>
    <property type="molecule type" value="Genomic_DNA"/>
</dbReference>
<gene>
    <name evidence="3" type="ORF">SAMN02745207_00476</name>
</gene>
<dbReference type="InterPro" id="IPR052731">
    <property type="entry name" value="B_subtilis_Trans_State_Reg"/>
</dbReference>
<dbReference type="SUPFAM" id="SSF89447">
    <property type="entry name" value="AbrB/MazE/MraZ-like"/>
    <property type="match status" value="2"/>
</dbReference>
<evidence type="ECO:0000259" key="2">
    <source>
        <dbReference type="PROSITE" id="PS51740"/>
    </source>
</evidence>
<dbReference type="OrthoDB" id="9782993at2"/>
<dbReference type="InterPro" id="IPR007159">
    <property type="entry name" value="SpoVT-AbrB_dom"/>
</dbReference>
<proteinExistence type="predicted"/>
<protein>
    <submittedName>
        <fullName evidence="3">Looped-hinge helix DNA binding domain-containing protein, AbrB family</fullName>
    </submittedName>
</protein>
<dbReference type="NCBIfam" id="TIGR01439">
    <property type="entry name" value="lp_hng_hel_AbrB"/>
    <property type="match status" value="1"/>
</dbReference>
<keyword evidence="4" id="KW-1185">Reference proteome</keyword>
<dbReference type="Proteomes" id="UP000184447">
    <property type="component" value="Unassembled WGS sequence"/>
</dbReference>
<reference evidence="3 4" key="1">
    <citation type="submission" date="2016-11" db="EMBL/GenBank/DDBJ databases">
        <authorList>
            <person name="Jaros S."/>
            <person name="Januszkiewicz K."/>
            <person name="Wedrychowicz H."/>
        </authorList>
    </citation>
    <scope>NUCLEOTIDE SEQUENCE [LARGE SCALE GENOMIC DNA]</scope>
    <source>
        <strain evidence="3 4">DSM 8605</strain>
    </source>
</reference>
<accession>A0A1M5RE44</accession>
<dbReference type="AlphaFoldDB" id="A0A1M5RE44"/>
<organism evidence="3 4">
    <name type="scientific">Clostridium grantii DSM 8605</name>
    <dbReference type="NCBI Taxonomy" id="1121316"/>
    <lineage>
        <taxon>Bacteria</taxon>
        <taxon>Bacillati</taxon>
        <taxon>Bacillota</taxon>
        <taxon>Clostridia</taxon>
        <taxon>Eubacteriales</taxon>
        <taxon>Clostridiaceae</taxon>
        <taxon>Clostridium</taxon>
    </lineage>
</organism>
<evidence type="ECO:0000256" key="1">
    <source>
        <dbReference type="PROSITE-ProRule" id="PRU01076"/>
    </source>
</evidence>
<evidence type="ECO:0000313" key="4">
    <source>
        <dbReference type="Proteomes" id="UP000184447"/>
    </source>
</evidence>